<evidence type="ECO:0000313" key="2">
    <source>
        <dbReference type="Proteomes" id="UP000237423"/>
    </source>
</evidence>
<proteinExistence type="predicted"/>
<dbReference type="Proteomes" id="UP000237423">
    <property type="component" value="Unassembled WGS sequence"/>
</dbReference>
<dbReference type="RefSeq" id="WP_211299176.1">
    <property type="nucleotide sequence ID" value="NZ_PGFZ01000003.1"/>
</dbReference>
<protein>
    <submittedName>
        <fullName evidence="1">Uncharacterized protein</fullName>
    </submittedName>
</protein>
<reference evidence="1 2" key="1">
    <citation type="submission" date="2017-11" db="EMBL/GenBank/DDBJ databases">
        <title>Draft Genome Sequence of Methylobacter psychrotolerans Sph1T, an Obligate Methanotroph from Low-Temperature Environments.</title>
        <authorList>
            <person name="Oshkin I.Y."/>
            <person name="Miroshnikov K."/>
            <person name="Belova S.E."/>
            <person name="Korzhenkov A."/>
            <person name="Toshchakov S.V."/>
            <person name="Dedysh S.N."/>
        </authorList>
    </citation>
    <scope>NUCLEOTIDE SEQUENCE [LARGE SCALE GENOMIC DNA]</scope>
    <source>
        <strain evidence="1 2">Sph1</strain>
    </source>
</reference>
<accession>A0A2S5CN66</accession>
<comment type="caution">
    <text evidence="1">The sequence shown here is derived from an EMBL/GenBank/DDBJ whole genome shotgun (WGS) entry which is preliminary data.</text>
</comment>
<organism evidence="1 2">
    <name type="scientific">Methylovulum psychrotolerans</name>
    <dbReference type="NCBI Taxonomy" id="1704499"/>
    <lineage>
        <taxon>Bacteria</taxon>
        <taxon>Pseudomonadati</taxon>
        <taxon>Pseudomonadota</taxon>
        <taxon>Gammaproteobacteria</taxon>
        <taxon>Methylococcales</taxon>
        <taxon>Methylococcaceae</taxon>
        <taxon>Methylovulum</taxon>
    </lineage>
</organism>
<evidence type="ECO:0000313" key="1">
    <source>
        <dbReference type="EMBL" id="POZ52234.1"/>
    </source>
</evidence>
<dbReference type="EMBL" id="PGFZ01000003">
    <property type="protein sequence ID" value="POZ52234.1"/>
    <property type="molecule type" value="Genomic_DNA"/>
</dbReference>
<gene>
    <name evidence="1" type="ORF">AADEFJLK_01709</name>
</gene>
<dbReference type="AlphaFoldDB" id="A0A2S5CN66"/>
<sequence>MLSQILGRRVIILINFRAIKWVMPGKAKCRCFIVPLYAEKPQSLTKGRYKIQLAFIIAAFRLFYPEWIGNDASFGTFSPYALRNLGID</sequence>
<name>A0A2S5CN66_9GAMM</name>